<dbReference type="EMBL" id="QMDW01000006">
    <property type="protein sequence ID" value="RJX50312.1"/>
    <property type="molecule type" value="Genomic_DNA"/>
</dbReference>
<feature type="region of interest" description="Disordered" evidence="1">
    <location>
        <begin position="1"/>
        <end position="27"/>
    </location>
</feature>
<evidence type="ECO:0000313" key="2">
    <source>
        <dbReference type="EMBL" id="RJX50312.1"/>
    </source>
</evidence>
<name>A0A3A6Q6H1_9EURY</name>
<evidence type="ECO:0000313" key="3">
    <source>
        <dbReference type="Proteomes" id="UP000281564"/>
    </source>
</evidence>
<organism evidence="2 3">
    <name type="scientific">Halonotius pteroides</name>
    <dbReference type="NCBI Taxonomy" id="268735"/>
    <lineage>
        <taxon>Archaea</taxon>
        <taxon>Methanobacteriati</taxon>
        <taxon>Methanobacteriota</taxon>
        <taxon>Stenosarchaea group</taxon>
        <taxon>Halobacteria</taxon>
        <taxon>Halobacteriales</taxon>
        <taxon>Haloferacaceae</taxon>
        <taxon>Halonotius</taxon>
    </lineage>
</organism>
<dbReference type="RefSeq" id="WP_120083879.1">
    <property type="nucleotide sequence ID" value="NZ_QMDW01000006.1"/>
</dbReference>
<dbReference type="SUPFAM" id="SSF52980">
    <property type="entry name" value="Restriction endonuclease-like"/>
    <property type="match status" value="1"/>
</dbReference>
<evidence type="ECO:0008006" key="4">
    <source>
        <dbReference type="Google" id="ProtNLM"/>
    </source>
</evidence>
<dbReference type="InterPro" id="IPR011335">
    <property type="entry name" value="Restrct_endonuc-II-like"/>
</dbReference>
<dbReference type="AlphaFoldDB" id="A0A3A6Q6H1"/>
<comment type="caution">
    <text evidence="2">The sequence shown here is derived from an EMBL/GenBank/DDBJ whole genome shotgun (WGS) entry which is preliminary data.</text>
</comment>
<accession>A0A3A6Q6H1</accession>
<dbReference type="Proteomes" id="UP000281564">
    <property type="component" value="Unassembled WGS sequence"/>
</dbReference>
<keyword evidence="3" id="KW-1185">Reference proteome</keyword>
<reference evidence="2 3" key="1">
    <citation type="submission" date="2018-06" db="EMBL/GenBank/DDBJ databases">
        <title>Halonotius sp. F13-13 a new haloarchaeeon isolated from a solar saltern from Isla Cristina, Huelva, Spain.</title>
        <authorList>
            <person name="Duran-Viseras A."/>
            <person name="Sanchez-Porro C."/>
            <person name="Ventosa A."/>
        </authorList>
    </citation>
    <scope>NUCLEOTIDE SEQUENCE [LARGE SCALE GENOMIC DNA]</scope>
    <source>
        <strain evidence="2 3">CECT 7525</strain>
    </source>
</reference>
<proteinExistence type="predicted"/>
<evidence type="ECO:0000256" key="1">
    <source>
        <dbReference type="SAM" id="MobiDB-lite"/>
    </source>
</evidence>
<protein>
    <recommendedName>
        <fullName evidence="4">Restriction endonuclease type IV Mrr domain-containing protein</fullName>
    </recommendedName>
</protein>
<dbReference type="OrthoDB" id="324010at2157"/>
<gene>
    <name evidence="2" type="ORF">DP106_05255</name>
</gene>
<sequence length="216" mass="24692">MTDATDPDNKTEPPRETTPGRGQGNGEWLENRLAETLESWGYLTAQRQQLLELTADVVAKRDSHRGEPSDYLVCECKDWANKPIGEETIIRLCLLAHIGSAMPLLCHTTYLTDRAWKLAQVYDVRLLTHDDLLKDRLPPLTKLRPPRGTLSHRHERDLLSFRSSLTTMLRRHAVDDYPDHLRGPAFEHPSDPPCYVPDRTGRDDYVSALVCDYDFS</sequence>